<gene>
    <name evidence="2" type="ORF">UB32_17865</name>
</gene>
<dbReference type="PANTHER" id="PTHR22674:SF6">
    <property type="entry name" value="NTPASE KAP FAMILY P-LOOP DOMAIN-CONTAINING PROTEIN 1"/>
    <property type="match status" value="1"/>
</dbReference>
<protein>
    <submittedName>
        <fullName evidence="2">NTPase</fullName>
    </submittedName>
</protein>
<dbReference type="Proteomes" id="UP000032512">
    <property type="component" value="Unassembled WGS sequence"/>
</dbReference>
<keyword evidence="3" id="KW-1185">Reference proteome</keyword>
<dbReference type="EMBL" id="JXIQ01000191">
    <property type="protein sequence ID" value="KIY20665.1"/>
    <property type="molecule type" value="Genomic_DNA"/>
</dbReference>
<dbReference type="InterPro" id="IPR027417">
    <property type="entry name" value="P-loop_NTPase"/>
</dbReference>
<proteinExistence type="predicted"/>
<dbReference type="InterPro" id="IPR052754">
    <property type="entry name" value="NTPase_KAP_P-loop"/>
</dbReference>
<dbReference type="OrthoDB" id="88903at2"/>
<dbReference type="InterPro" id="IPR011646">
    <property type="entry name" value="KAP_P-loop"/>
</dbReference>
<dbReference type="Gene3D" id="3.40.50.300">
    <property type="entry name" value="P-loop containing nucleotide triphosphate hydrolases"/>
    <property type="match status" value="1"/>
</dbReference>
<dbReference type="SUPFAM" id="SSF52540">
    <property type="entry name" value="P-loop containing nucleoside triphosphate hydrolases"/>
    <property type="match status" value="1"/>
</dbReference>
<dbReference type="AlphaFoldDB" id="A0A0D6Z5V1"/>
<comment type="caution">
    <text evidence="2">The sequence shown here is derived from an EMBL/GenBank/DDBJ whole genome shotgun (WGS) entry which is preliminary data.</text>
</comment>
<dbReference type="PATRIC" id="fig|285983.3.peg.3054"/>
<name>A0A0D6Z5V1_9BACI</name>
<dbReference type="PANTHER" id="PTHR22674">
    <property type="entry name" value="NTPASE, KAP FAMILY P-LOOP DOMAIN-CONTAINING 1"/>
    <property type="match status" value="1"/>
</dbReference>
<dbReference type="Pfam" id="PF07693">
    <property type="entry name" value="KAP_NTPase"/>
    <property type="match status" value="1"/>
</dbReference>
<feature type="domain" description="KAP NTPase" evidence="1">
    <location>
        <begin position="18"/>
        <end position="368"/>
    </location>
</feature>
<reference evidence="2 3" key="1">
    <citation type="submission" date="2015-01" db="EMBL/GenBank/DDBJ databases">
        <title>Draft genome sequences of the supercritical CO2 tolerant bacteria Bacillus subterraneus MITOT1 and Bacillus cereus MIT0214.</title>
        <authorList>
            <person name="Peet K.C."/>
            <person name="Thompson J.R."/>
        </authorList>
    </citation>
    <scope>NUCLEOTIDE SEQUENCE [LARGE SCALE GENOMIC DNA]</scope>
    <source>
        <strain evidence="2 3">MITOT1</strain>
    </source>
</reference>
<dbReference type="RefSeq" id="WP_044396377.1">
    <property type="nucleotide sequence ID" value="NZ_JXIQ01000191.1"/>
</dbReference>
<sequence>MWKDSETELDFLDFDYLIHTVSNIIKDDALLPSTVGVYGDWGSGKSSLINMSIASLKEEKDTESIYFNGWLFEDYEDAKTALLGNILDTIEQNRSLDETAKKCIAGLYKSIDKMKLVKKTIRSGAGFLLTGSSNVLADVALSTVIEKAVTSSDGIIKDDWIDTIKAELSNKELREDINAFRENFDKLLKQTKIERLVVFIDELDRCSPDTILDTLEAIRLFLYVGNTVFIIGADERHISYAVQTKFNEIEGYGIDIGKEYLEKIIQYPVRIPRLSASEVELYIALLFMQKELNSDDFEKVIGLVHDKKKENFFNFRLDYGVLKENDSEIADKVKLSLEVAKQLSSVLAGGLNGNPRHCKRFLNSMEMRMNMAKYKGIDLDKRILSKIMMLEYFKPRMFSELVDAEIDIDGSIIELRNFEKGELDKLQKLKNWEGDSWVKNWIEKEPYIGSEDLRPYFYFGRTSLDKQYETGTTKLSREAQDVLKNLLAGTQSGLNSAIQNAGSVNDYEVALIIEHLFGRIKESTEIVDMQLRALLEWGSKKEGLHVSIIKGLQSIDGTRIKPPHIPRVRNFGMEIGKLSEIDSILDNWVKENPKLTSFIAAEREG</sequence>
<organism evidence="2 3">
    <name type="scientific">Mesobacillus subterraneus</name>
    <dbReference type="NCBI Taxonomy" id="285983"/>
    <lineage>
        <taxon>Bacteria</taxon>
        <taxon>Bacillati</taxon>
        <taxon>Bacillota</taxon>
        <taxon>Bacilli</taxon>
        <taxon>Bacillales</taxon>
        <taxon>Bacillaceae</taxon>
        <taxon>Mesobacillus</taxon>
    </lineage>
</organism>
<evidence type="ECO:0000313" key="2">
    <source>
        <dbReference type="EMBL" id="KIY20665.1"/>
    </source>
</evidence>
<evidence type="ECO:0000259" key="1">
    <source>
        <dbReference type="Pfam" id="PF07693"/>
    </source>
</evidence>
<accession>A0A0D6Z5V1</accession>
<evidence type="ECO:0000313" key="3">
    <source>
        <dbReference type="Proteomes" id="UP000032512"/>
    </source>
</evidence>